<sequence>MLAIENLLSSLTILPAIASKMLKRVLTTLLRLALKRCTEDVYTKTSFLFHTIPLIFPLVPSFPLPPLTRIILFLSKPVTIKDLRPQSHIQLPNS</sequence>
<accession>U5DCX4</accession>
<proteinExistence type="predicted"/>
<dbReference type="AlphaFoldDB" id="U5DCX4"/>
<protein>
    <submittedName>
        <fullName evidence="1">Uncharacterized protein</fullName>
    </submittedName>
</protein>
<evidence type="ECO:0000313" key="2">
    <source>
        <dbReference type="Proteomes" id="UP000017836"/>
    </source>
</evidence>
<gene>
    <name evidence="1" type="ORF">AMTR_s00196p00041840</name>
</gene>
<name>U5DCX4_AMBTC</name>
<dbReference type="Gramene" id="ERN19277">
    <property type="protein sequence ID" value="ERN19277"/>
    <property type="gene ID" value="AMTR_s00196p00041840"/>
</dbReference>
<reference evidence="2" key="1">
    <citation type="journal article" date="2013" name="Science">
        <title>The Amborella genome and the evolution of flowering plants.</title>
        <authorList>
            <consortium name="Amborella Genome Project"/>
        </authorList>
    </citation>
    <scope>NUCLEOTIDE SEQUENCE [LARGE SCALE GENOMIC DNA]</scope>
</reference>
<dbReference type="EMBL" id="KI392073">
    <property type="protein sequence ID" value="ERN19277.1"/>
    <property type="molecule type" value="Genomic_DNA"/>
</dbReference>
<keyword evidence="2" id="KW-1185">Reference proteome</keyword>
<dbReference type="HOGENOM" id="CLU_2389178_0_0_1"/>
<evidence type="ECO:0000313" key="1">
    <source>
        <dbReference type="EMBL" id="ERN19277.1"/>
    </source>
</evidence>
<organism evidence="1 2">
    <name type="scientific">Amborella trichopoda</name>
    <dbReference type="NCBI Taxonomy" id="13333"/>
    <lineage>
        <taxon>Eukaryota</taxon>
        <taxon>Viridiplantae</taxon>
        <taxon>Streptophyta</taxon>
        <taxon>Embryophyta</taxon>
        <taxon>Tracheophyta</taxon>
        <taxon>Spermatophyta</taxon>
        <taxon>Magnoliopsida</taxon>
        <taxon>Amborellales</taxon>
        <taxon>Amborellaceae</taxon>
        <taxon>Amborella</taxon>
    </lineage>
</organism>
<dbReference type="Proteomes" id="UP000017836">
    <property type="component" value="Unassembled WGS sequence"/>
</dbReference>